<dbReference type="PANTHER" id="PTHR37301:SF1">
    <property type="entry name" value="DNA-BINDING PROTEIN"/>
    <property type="match status" value="1"/>
</dbReference>
<dbReference type="GO" id="GO:0003677">
    <property type="term" value="F:DNA binding"/>
    <property type="evidence" value="ECO:0007669"/>
    <property type="project" value="InterPro"/>
</dbReference>
<accession>A0A936NCN7</accession>
<evidence type="ECO:0000313" key="3">
    <source>
        <dbReference type="EMBL" id="MBK9297535.1"/>
    </source>
</evidence>
<dbReference type="Proteomes" id="UP000727993">
    <property type="component" value="Unassembled WGS sequence"/>
</dbReference>
<dbReference type="InterPro" id="IPR001387">
    <property type="entry name" value="Cro/C1-type_HTH"/>
</dbReference>
<dbReference type="EMBL" id="JADJZA010000007">
    <property type="protein sequence ID" value="MBK9297535.1"/>
    <property type="molecule type" value="Genomic_DNA"/>
</dbReference>
<dbReference type="SUPFAM" id="SSF47413">
    <property type="entry name" value="lambda repressor-like DNA-binding domains"/>
    <property type="match status" value="1"/>
</dbReference>
<comment type="caution">
    <text evidence="3">The sequence shown here is derived from an EMBL/GenBank/DDBJ whole genome shotgun (WGS) entry which is preliminary data.</text>
</comment>
<feature type="domain" description="HTH cro/C1-type" evidence="2">
    <location>
        <begin position="13"/>
        <end position="68"/>
    </location>
</feature>
<name>A0A936NCN7_9ACTN</name>
<organism evidence="3 4">
    <name type="scientific">Candidatus Neomicrothrix subdominans</name>
    <dbReference type="NCBI Taxonomy" id="2954438"/>
    <lineage>
        <taxon>Bacteria</taxon>
        <taxon>Bacillati</taxon>
        <taxon>Actinomycetota</taxon>
        <taxon>Acidimicrobiia</taxon>
        <taxon>Acidimicrobiales</taxon>
        <taxon>Microthrixaceae</taxon>
        <taxon>Candidatus Neomicrothrix</taxon>
    </lineage>
</organism>
<dbReference type="SMART" id="SM00530">
    <property type="entry name" value="HTH_XRE"/>
    <property type="match status" value="1"/>
</dbReference>
<evidence type="ECO:0000259" key="2">
    <source>
        <dbReference type="PROSITE" id="PS50943"/>
    </source>
</evidence>
<feature type="region of interest" description="Disordered" evidence="1">
    <location>
        <begin position="71"/>
        <end position="101"/>
    </location>
</feature>
<dbReference type="Pfam" id="PF13443">
    <property type="entry name" value="HTH_26"/>
    <property type="match status" value="1"/>
</dbReference>
<dbReference type="InterPro" id="IPR010982">
    <property type="entry name" value="Lambda_DNA-bd_dom_sf"/>
</dbReference>
<proteinExistence type="predicted"/>
<protein>
    <submittedName>
        <fullName evidence="3">Helix-turn-helix transcriptional regulator</fullName>
    </submittedName>
</protein>
<evidence type="ECO:0000313" key="4">
    <source>
        <dbReference type="Proteomes" id="UP000727993"/>
    </source>
</evidence>
<gene>
    <name evidence="3" type="ORF">IPN02_12025</name>
</gene>
<dbReference type="AlphaFoldDB" id="A0A936NCN7"/>
<evidence type="ECO:0000256" key="1">
    <source>
        <dbReference type="SAM" id="MobiDB-lite"/>
    </source>
</evidence>
<dbReference type="PANTHER" id="PTHR37301">
    <property type="entry name" value="DNA-BINDING PROTEIN-RELATED"/>
    <property type="match status" value="1"/>
</dbReference>
<dbReference type="PROSITE" id="PS50943">
    <property type="entry name" value="HTH_CROC1"/>
    <property type="match status" value="1"/>
</dbReference>
<dbReference type="CDD" id="cd00093">
    <property type="entry name" value="HTH_XRE"/>
    <property type="match status" value="1"/>
</dbReference>
<dbReference type="Gene3D" id="1.10.260.40">
    <property type="entry name" value="lambda repressor-like DNA-binding domains"/>
    <property type="match status" value="1"/>
</dbReference>
<reference evidence="3 4" key="1">
    <citation type="submission" date="2020-10" db="EMBL/GenBank/DDBJ databases">
        <title>Connecting structure to function with the recovery of over 1000 high-quality activated sludge metagenome-assembled genomes encoding full-length rRNA genes using long-read sequencing.</title>
        <authorList>
            <person name="Singleton C.M."/>
            <person name="Petriglieri F."/>
            <person name="Kristensen J.M."/>
            <person name="Kirkegaard R.H."/>
            <person name="Michaelsen T.Y."/>
            <person name="Andersen M.H."/>
            <person name="Karst S.M."/>
            <person name="Dueholm M.S."/>
            <person name="Nielsen P.H."/>
            <person name="Albertsen M."/>
        </authorList>
    </citation>
    <scope>NUCLEOTIDE SEQUENCE [LARGE SCALE GENOMIC DNA]</scope>
    <source>
        <strain evidence="3">Lyne_18-Q3-R50-59_MAXAC.006</strain>
    </source>
</reference>
<sequence length="101" mass="11276">MPPEEPHRVRCHLDRLLDERGMTLTVLAETVGITPVNLSILKNDRAKAIRFSTLSAICDVLGCQPGDLFSVERSPGLTEQHRRPSSTDENMLGQAKLDRPR</sequence>